<accession>A0A1Z2KXE7</accession>
<gene>
    <name evidence="1" type="ORF">SMD11_1053</name>
</gene>
<sequence>MLIVIANQPQPLMPWPYQNIIALHFPRSSGVRVLRWGGTYLHGLSLSRRLVEDGGLVRAGEWALLFVAMQAGR</sequence>
<evidence type="ECO:0000313" key="1">
    <source>
        <dbReference type="EMBL" id="ARZ66717.1"/>
    </source>
</evidence>
<organism evidence="1 2">
    <name type="scientific">Streptomyces albireticuli</name>
    <dbReference type="NCBI Taxonomy" id="1940"/>
    <lineage>
        <taxon>Bacteria</taxon>
        <taxon>Bacillati</taxon>
        <taxon>Actinomycetota</taxon>
        <taxon>Actinomycetes</taxon>
        <taxon>Kitasatosporales</taxon>
        <taxon>Streptomycetaceae</taxon>
        <taxon>Streptomyces</taxon>
    </lineage>
</organism>
<dbReference type="Proteomes" id="UP000195755">
    <property type="component" value="Chromosome"/>
</dbReference>
<name>A0A1Z2KXE7_9ACTN</name>
<dbReference type="EMBL" id="CP021744">
    <property type="protein sequence ID" value="ARZ66717.1"/>
    <property type="molecule type" value="Genomic_DNA"/>
</dbReference>
<evidence type="ECO:0000313" key="2">
    <source>
        <dbReference type="Proteomes" id="UP000195755"/>
    </source>
</evidence>
<protein>
    <submittedName>
        <fullName evidence="1">Uncharacterized protein</fullName>
    </submittedName>
</protein>
<dbReference type="AlphaFoldDB" id="A0A1Z2KXE7"/>
<reference evidence="1 2" key="1">
    <citation type="submission" date="2017-06" db="EMBL/GenBank/DDBJ databases">
        <title>Streptomyces albireticuli Genome sequencing and assembly.</title>
        <authorList>
            <person name="Wang Y."/>
            <person name="Du B."/>
            <person name="Ding Y."/>
            <person name="Liu H."/>
            <person name="Hou Q."/>
            <person name="Liu K."/>
            <person name="Yao L."/>
            <person name="Wang C."/>
        </authorList>
    </citation>
    <scope>NUCLEOTIDE SEQUENCE [LARGE SCALE GENOMIC DNA]</scope>
    <source>
        <strain evidence="1 2">MDJK11</strain>
    </source>
</reference>
<dbReference type="KEGG" id="salj:SMD11_1053"/>
<proteinExistence type="predicted"/>